<organism evidence="9 10">
    <name type="scientific">Ahniella affigens</name>
    <dbReference type="NCBI Taxonomy" id="2021234"/>
    <lineage>
        <taxon>Bacteria</taxon>
        <taxon>Pseudomonadati</taxon>
        <taxon>Pseudomonadota</taxon>
        <taxon>Gammaproteobacteria</taxon>
        <taxon>Lysobacterales</taxon>
        <taxon>Rhodanobacteraceae</taxon>
        <taxon>Ahniella</taxon>
    </lineage>
</organism>
<feature type="domain" description="Radical SAM core" evidence="8">
    <location>
        <begin position="159"/>
        <end position="393"/>
    </location>
</feature>
<dbReference type="Pfam" id="PF13311">
    <property type="entry name" value="DUF4080"/>
    <property type="match status" value="1"/>
</dbReference>
<name>A0A2P1PV09_9GAMM</name>
<dbReference type="PANTHER" id="PTHR43409">
    <property type="entry name" value="ANAEROBIC MAGNESIUM-PROTOPORPHYRIN IX MONOMETHYL ESTER CYCLASE-RELATED"/>
    <property type="match status" value="1"/>
</dbReference>
<dbReference type="Proteomes" id="UP000241074">
    <property type="component" value="Chromosome"/>
</dbReference>
<evidence type="ECO:0000256" key="2">
    <source>
        <dbReference type="ARBA" id="ARBA00022691"/>
    </source>
</evidence>
<dbReference type="SUPFAM" id="SSF102114">
    <property type="entry name" value="Radical SAM enzymes"/>
    <property type="match status" value="1"/>
</dbReference>
<feature type="domain" description="B12-binding" evidence="7">
    <location>
        <begin position="2"/>
        <end position="134"/>
    </location>
</feature>
<dbReference type="Pfam" id="PF04055">
    <property type="entry name" value="Radical_SAM"/>
    <property type="match status" value="1"/>
</dbReference>
<dbReference type="CDD" id="cd01335">
    <property type="entry name" value="Radical_SAM"/>
    <property type="match status" value="1"/>
</dbReference>
<dbReference type="InterPro" id="IPR036724">
    <property type="entry name" value="Cobalamin-bd_sf"/>
</dbReference>
<gene>
    <name evidence="9" type="ORF">C7S18_16405</name>
</gene>
<dbReference type="InterPro" id="IPR025288">
    <property type="entry name" value="DUF4080"/>
</dbReference>
<proteinExistence type="predicted"/>
<evidence type="ECO:0000256" key="3">
    <source>
        <dbReference type="ARBA" id="ARBA00022723"/>
    </source>
</evidence>
<dbReference type="InterPro" id="IPR023404">
    <property type="entry name" value="rSAM_horseshoe"/>
</dbReference>
<dbReference type="InterPro" id="IPR058240">
    <property type="entry name" value="rSAM_sf"/>
</dbReference>
<dbReference type="GO" id="GO:0003824">
    <property type="term" value="F:catalytic activity"/>
    <property type="evidence" value="ECO:0007669"/>
    <property type="project" value="InterPro"/>
</dbReference>
<keyword evidence="4" id="KW-0408">Iron</keyword>
<dbReference type="RefSeq" id="WP_106892591.1">
    <property type="nucleotide sequence ID" value="NZ_CP027860.1"/>
</dbReference>
<protein>
    <submittedName>
        <fullName evidence="9">B12-binding domain-containing radical SAM protein</fullName>
    </submittedName>
</protein>
<dbReference type="SMART" id="SM00729">
    <property type="entry name" value="Elp3"/>
    <property type="match status" value="1"/>
</dbReference>
<evidence type="ECO:0000313" key="9">
    <source>
        <dbReference type="EMBL" id="AVP98671.1"/>
    </source>
</evidence>
<evidence type="ECO:0000259" key="8">
    <source>
        <dbReference type="PROSITE" id="PS51918"/>
    </source>
</evidence>
<keyword evidence="3" id="KW-0479">Metal-binding</keyword>
<evidence type="ECO:0000256" key="6">
    <source>
        <dbReference type="SAM" id="MobiDB-lite"/>
    </source>
</evidence>
<dbReference type="SFLD" id="SFLDG01082">
    <property type="entry name" value="B12-binding_domain_containing"/>
    <property type="match status" value="1"/>
</dbReference>
<keyword evidence="10" id="KW-1185">Reference proteome</keyword>
<dbReference type="InterPro" id="IPR007197">
    <property type="entry name" value="rSAM"/>
</dbReference>
<evidence type="ECO:0000256" key="4">
    <source>
        <dbReference type="ARBA" id="ARBA00023004"/>
    </source>
</evidence>
<reference evidence="9 10" key="1">
    <citation type="submission" date="2018-03" db="EMBL/GenBank/DDBJ databases">
        <title>Ahniella affigens gen. nov., sp. nov., a gammaproteobacterium isolated from sandy soil near a stream.</title>
        <authorList>
            <person name="Ko Y."/>
            <person name="Kim J.-H."/>
        </authorList>
    </citation>
    <scope>NUCLEOTIDE SEQUENCE [LARGE SCALE GENOMIC DNA]</scope>
    <source>
        <strain evidence="9 10">D13</strain>
    </source>
</reference>
<comment type="cofactor">
    <cofactor evidence="1">
        <name>[4Fe-4S] cluster</name>
        <dbReference type="ChEBI" id="CHEBI:49883"/>
    </cofactor>
</comment>
<evidence type="ECO:0000256" key="1">
    <source>
        <dbReference type="ARBA" id="ARBA00001966"/>
    </source>
</evidence>
<dbReference type="GO" id="GO:0051536">
    <property type="term" value="F:iron-sulfur cluster binding"/>
    <property type="evidence" value="ECO:0007669"/>
    <property type="project" value="UniProtKB-KW"/>
</dbReference>
<dbReference type="SFLD" id="SFLDS00029">
    <property type="entry name" value="Radical_SAM"/>
    <property type="match status" value="1"/>
</dbReference>
<keyword evidence="2" id="KW-0949">S-adenosyl-L-methionine</keyword>
<dbReference type="Gene3D" id="3.80.30.20">
    <property type="entry name" value="tm_1862 like domain"/>
    <property type="match status" value="1"/>
</dbReference>
<evidence type="ECO:0000313" key="10">
    <source>
        <dbReference type="Proteomes" id="UP000241074"/>
    </source>
</evidence>
<dbReference type="InterPro" id="IPR006158">
    <property type="entry name" value="Cobalamin-bd"/>
</dbReference>
<evidence type="ECO:0000259" key="7">
    <source>
        <dbReference type="PROSITE" id="PS51332"/>
    </source>
</evidence>
<dbReference type="InterPro" id="IPR051198">
    <property type="entry name" value="BchE-like"/>
</dbReference>
<sequence>MSDVVLTTLNARYAHASMGLRCLAANLGCFRERTEIIEFVIGQKTEEIVERLLALRPKLIGIGVYIWNVEECTRLVGMLRAVAPDVRIVLGGPEVSYETGSQRICELADYVISGWGDVSFRELLESIERGEPPPHKVIAGKQPPLPELAMPYAEYTEEDIRQRFVYVEASRGCPFKCEFCLSALDKTAWPFPLEPFLAALETLYQRGLRVFKFVDRTFNLKIDTSVQILDFFLDKLTQHPDDPVFAHFELIPDHLPDKLKLQIQRFPPGTLQFEIGIQTFDPDVQTRISRRQDNAKADANIRWLREQSEAHLHVDLIAGLPGENVESFGRGFDRLVAMNPHEIQFGILKRLRGTPIIRHTEPYGLRFNPDPPYNILATNVISFAEMQNLSRFARYWDIVANSGRYTRTLPVLLGTSPFQQFHRFSQWLWSRTRQTHALAHERMVHLLHEFLCERNADPRELIESSLLADYRGAGGRTRLSFEAADSVLPPPRPSKRAGATLARQARHLG</sequence>
<feature type="region of interest" description="Disordered" evidence="6">
    <location>
        <begin position="485"/>
        <end position="509"/>
    </location>
</feature>
<reference evidence="9 10" key="2">
    <citation type="submission" date="2018-03" db="EMBL/GenBank/DDBJ databases">
        <authorList>
            <person name="Keele B.F."/>
        </authorList>
    </citation>
    <scope>NUCLEOTIDE SEQUENCE [LARGE SCALE GENOMIC DNA]</scope>
    <source>
        <strain evidence="9 10">D13</strain>
    </source>
</reference>
<dbReference type="Gene3D" id="3.40.50.280">
    <property type="entry name" value="Cobalamin-binding domain"/>
    <property type="match status" value="1"/>
</dbReference>
<dbReference type="InterPro" id="IPR006638">
    <property type="entry name" value="Elp3/MiaA/NifB-like_rSAM"/>
</dbReference>
<evidence type="ECO:0000256" key="5">
    <source>
        <dbReference type="ARBA" id="ARBA00023014"/>
    </source>
</evidence>
<dbReference type="PROSITE" id="PS51332">
    <property type="entry name" value="B12_BINDING"/>
    <property type="match status" value="1"/>
</dbReference>
<accession>A0A2P1PV09</accession>
<keyword evidence="5" id="KW-0411">Iron-sulfur</keyword>
<dbReference type="PANTHER" id="PTHR43409:SF16">
    <property type="entry name" value="SLR0320 PROTEIN"/>
    <property type="match status" value="1"/>
</dbReference>
<dbReference type="AlphaFoldDB" id="A0A2P1PV09"/>
<dbReference type="EMBL" id="CP027860">
    <property type="protein sequence ID" value="AVP98671.1"/>
    <property type="molecule type" value="Genomic_DNA"/>
</dbReference>
<dbReference type="Pfam" id="PF02310">
    <property type="entry name" value="B12-binding"/>
    <property type="match status" value="1"/>
</dbReference>
<dbReference type="GO" id="GO:0031419">
    <property type="term" value="F:cobalamin binding"/>
    <property type="evidence" value="ECO:0007669"/>
    <property type="project" value="InterPro"/>
</dbReference>
<dbReference type="GO" id="GO:0046872">
    <property type="term" value="F:metal ion binding"/>
    <property type="evidence" value="ECO:0007669"/>
    <property type="project" value="UniProtKB-KW"/>
</dbReference>
<dbReference type="SUPFAM" id="SSF52242">
    <property type="entry name" value="Cobalamin (vitamin B12)-binding domain"/>
    <property type="match status" value="1"/>
</dbReference>
<dbReference type="KEGG" id="xba:C7S18_16405"/>
<dbReference type="PROSITE" id="PS51918">
    <property type="entry name" value="RADICAL_SAM"/>
    <property type="match status" value="1"/>
</dbReference>
<dbReference type="GO" id="GO:0005829">
    <property type="term" value="C:cytosol"/>
    <property type="evidence" value="ECO:0007669"/>
    <property type="project" value="TreeGrafter"/>
</dbReference>
<dbReference type="CDD" id="cd02068">
    <property type="entry name" value="radical_SAM_B12_BD"/>
    <property type="match status" value="1"/>
</dbReference>
<dbReference type="OrthoDB" id="9801424at2"/>